<evidence type="ECO:0000313" key="1">
    <source>
        <dbReference type="EMBL" id="GAH85475.1"/>
    </source>
</evidence>
<reference evidence="1" key="1">
    <citation type="journal article" date="2014" name="Front. Microbiol.">
        <title>High frequency of phylogenetically diverse reductive dehalogenase-homologous genes in deep subseafloor sedimentary metagenomes.</title>
        <authorList>
            <person name="Kawai M."/>
            <person name="Futagami T."/>
            <person name="Toyoda A."/>
            <person name="Takaki Y."/>
            <person name="Nishi S."/>
            <person name="Hori S."/>
            <person name="Arai W."/>
            <person name="Tsubouchi T."/>
            <person name="Morono Y."/>
            <person name="Uchiyama I."/>
            <person name="Ito T."/>
            <person name="Fujiyama A."/>
            <person name="Inagaki F."/>
            <person name="Takami H."/>
        </authorList>
    </citation>
    <scope>NUCLEOTIDE SEQUENCE</scope>
    <source>
        <strain evidence="1">Expedition CK06-06</strain>
    </source>
</reference>
<dbReference type="AlphaFoldDB" id="X1JVS8"/>
<accession>X1JVS8</accession>
<dbReference type="EMBL" id="BARU01037191">
    <property type="protein sequence ID" value="GAH85475.1"/>
    <property type="molecule type" value="Genomic_DNA"/>
</dbReference>
<protein>
    <submittedName>
        <fullName evidence="1">Uncharacterized protein</fullName>
    </submittedName>
</protein>
<comment type="caution">
    <text evidence="1">The sequence shown here is derived from an EMBL/GenBank/DDBJ whole genome shotgun (WGS) entry which is preliminary data.</text>
</comment>
<sequence>MDGDEPSSDPIDCTDFMIIHSHGDNIEKLKLF</sequence>
<proteinExistence type="predicted"/>
<name>X1JVS8_9ZZZZ</name>
<organism evidence="1">
    <name type="scientific">marine sediment metagenome</name>
    <dbReference type="NCBI Taxonomy" id="412755"/>
    <lineage>
        <taxon>unclassified sequences</taxon>
        <taxon>metagenomes</taxon>
        <taxon>ecological metagenomes</taxon>
    </lineage>
</organism>
<gene>
    <name evidence="1" type="ORF">S03H2_57983</name>
</gene>
<feature type="non-terminal residue" evidence="1">
    <location>
        <position position="32"/>
    </location>
</feature>